<feature type="chain" id="PRO_5038248583" evidence="3">
    <location>
        <begin position="21"/>
        <end position="359"/>
    </location>
</feature>
<dbReference type="EMBL" id="WKPO01000031">
    <property type="protein sequence ID" value="MSB50373.1"/>
    <property type="molecule type" value="Genomic_DNA"/>
</dbReference>
<evidence type="ECO:0000256" key="2">
    <source>
        <dbReference type="SAM" id="MobiDB-lite"/>
    </source>
</evidence>
<dbReference type="InterPro" id="IPR029050">
    <property type="entry name" value="Immunoprotect_excell_Ig-like"/>
</dbReference>
<dbReference type="InterPro" id="IPR031989">
    <property type="entry name" value="DUF5067"/>
</dbReference>
<evidence type="ECO:0000313" key="8">
    <source>
        <dbReference type="Proteomes" id="UP000434475"/>
    </source>
</evidence>
<name>A0A6I2R495_FLAPL</name>
<feature type="signal peptide" evidence="3">
    <location>
        <begin position="1"/>
        <end position="20"/>
    </location>
</feature>
<dbReference type="RefSeq" id="WP_154250737.1">
    <property type="nucleotide sequence ID" value="NZ_JADMVZ010000070.1"/>
</dbReference>
<evidence type="ECO:0000256" key="1">
    <source>
        <dbReference type="ARBA" id="ARBA00022729"/>
    </source>
</evidence>
<sequence length="359" mass="39598">MKRTKLLCILLAAVMLLSLAACGKGKEETKDPNLLKVGDYELRYKGACIMEDYAGDDALVLTLDFTNNSEETTDYFWAIYETAMHNGTELDMGIVYLDAETLESVDDSQYQNVDPGVTVEIQTAFELDDTTGEVEVTFEEMSGSKNDSITIDLSTVSRESAGGGSASLAGGGKGDGSGGAGAVSGGGTGASSSGELRDWWNGDWYGWWVMTSCYGYYEDMEGEWWDVCGTIDIGEDGMGTVILWDEDYTESEPMSAAAVSLSESGTGEFGTLMSEGGWFTDIALEHADWIVDPGLMDYQDMIHISGYYENGEDEFTYDIYLRPWGTYWDDMYEEDLPYYYYDWYLPLIESGESMPDSIG</sequence>
<feature type="compositionally biased region" description="Gly residues" evidence="2">
    <location>
        <begin position="162"/>
        <end position="189"/>
    </location>
</feature>
<evidence type="ECO:0000259" key="4">
    <source>
        <dbReference type="Pfam" id="PF16729"/>
    </source>
</evidence>
<feature type="region of interest" description="Disordered" evidence="2">
    <location>
        <begin position="162"/>
        <end position="193"/>
    </location>
</feature>
<evidence type="ECO:0000313" key="6">
    <source>
        <dbReference type="EMBL" id="MSB50373.1"/>
    </source>
</evidence>
<feature type="domain" description="DUF5067" evidence="4">
    <location>
        <begin position="29"/>
        <end position="139"/>
    </location>
</feature>
<dbReference type="EMBL" id="WKPR01000023">
    <property type="protein sequence ID" value="MSB21488.1"/>
    <property type="molecule type" value="Genomic_DNA"/>
</dbReference>
<protein>
    <submittedName>
        <fullName evidence="5">DUF5067 domain-containing protein</fullName>
    </submittedName>
</protein>
<dbReference type="AlphaFoldDB" id="A0A6I2R495"/>
<comment type="caution">
    <text evidence="5">The sequence shown here is derived from an EMBL/GenBank/DDBJ whole genome shotgun (WGS) entry which is preliminary data.</text>
</comment>
<dbReference type="Proteomes" id="UP000434475">
    <property type="component" value="Unassembled WGS sequence"/>
</dbReference>
<organism evidence="5 8">
    <name type="scientific">Flavonifractor plautii</name>
    <name type="common">Fusobacterium plautii</name>
    <dbReference type="NCBI Taxonomy" id="292800"/>
    <lineage>
        <taxon>Bacteria</taxon>
        <taxon>Bacillati</taxon>
        <taxon>Bacillota</taxon>
        <taxon>Clostridia</taxon>
        <taxon>Eubacteriales</taxon>
        <taxon>Oscillospiraceae</taxon>
        <taxon>Flavonifractor</taxon>
    </lineage>
</organism>
<gene>
    <name evidence="6" type="ORF">GKE90_17020</name>
    <name evidence="5" type="ORF">GKE97_18500</name>
</gene>
<proteinExistence type="predicted"/>
<accession>A0A6I2R495</accession>
<dbReference type="Gene3D" id="2.60.40.1240">
    <property type="match status" value="1"/>
</dbReference>
<dbReference type="PROSITE" id="PS51257">
    <property type="entry name" value="PROKAR_LIPOPROTEIN"/>
    <property type="match status" value="1"/>
</dbReference>
<reference evidence="7 8" key="1">
    <citation type="journal article" date="2019" name="Nat. Med.">
        <title>A library of human gut bacterial isolates paired with longitudinal multiomics data enables mechanistic microbiome research.</title>
        <authorList>
            <person name="Poyet M."/>
            <person name="Groussin M."/>
            <person name="Gibbons S.M."/>
            <person name="Avila-Pacheco J."/>
            <person name="Jiang X."/>
            <person name="Kearney S.M."/>
            <person name="Perrotta A.R."/>
            <person name="Berdy B."/>
            <person name="Zhao S."/>
            <person name="Lieberman T.D."/>
            <person name="Swanson P.K."/>
            <person name="Smith M."/>
            <person name="Roesemann S."/>
            <person name="Alexander J.E."/>
            <person name="Rich S.A."/>
            <person name="Livny J."/>
            <person name="Vlamakis H."/>
            <person name="Clish C."/>
            <person name="Bullock K."/>
            <person name="Deik A."/>
            <person name="Scott J."/>
            <person name="Pierce K.A."/>
            <person name="Xavier R.J."/>
            <person name="Alm E.J."/>
        </authorList>
    </citation>
    <scope>NUCLEOTIDE SEQUENCE [LARGE SCALE GENOMIC DNA]</scope>
    <source>
        <strain evidence="5 8">BIOML-A2</strain>
        <strain evidence="6 7">BIOML-A5</strain>
    </source>
</reference>
<evidence type="ECO:0000313" key="5">
    <source>
        <dbReference type="EMBL" id="MSB21488.1"/>
    </source>
</evidence>
<evidence type="ECO:0000256" key="3">
    <source>
        <dbReference type="SAM" id="SignalP"/>
    </source>
</evidence>
<dbReference type="Pfam" id="PF16729">
    <property type="entry name" value="DUF5067"/>
    <property type="match status" value="1"/>
</dbReference>
<dbReference type="Proteomes" id="UP000429811">
    <property type="component" value="Unassembled WGS sequence"/>
</dbReference>
<evidence type="ECO:0000313" key="7">
    <source>
        <dbReference type="Proteomes" id="UP000429811"/>
    </source>
</evidence>
<keyword evidence="1 3" id="KW-0732">Signal</keyword>